<proteinExistence type="predicted"/>
<gene>
    <name evidence="1" type="ORF">WISP_133226</name>
</gene>
<dbReference type="Proteomes" id="UP001145742">
    <property type="component" value="Unassembled WGS sequence"/>
</dbReference>
<dbReference type="PANTHER" id="PTHR33395">
    <property type="entry name" value="TRANSCRIPTASE, PUTATIVE-RELATED-RELATED"/>
    <property type="match status" value="1"/>
</dbReference>
<evidence type="ECO:0000313" key="2">
    <source>
        <dbReference type="Proteomes" id="UP001145742"/>
    </source>
</evidence>
<keyword evidence="2" id="KW-1185">Reference proteome</keyword>
<accession>A0ABQ9CP66</accession>
<evidence type="ECO:0000313" key="1">
    <source>
        <dbReference type="EMBL" id="KAJ7406543.1"/>
    </source>
</evidence>
<reference evidence="1" key="1">
    <citation type="submission" date="2019-10" db="EMBL/GenBank/DDBJ databases">
        <authorList>
            <person name="Soares A.E.R."/>
            <person name="Aleixo A."/>
            <person name="Schneider P."/>
            <person name="Miyaki C.Y."/>
            <person name="Schneider M.P."/>
            <person name="Mello C."/>
            <person name="Vasconcelos A.T.R."/>
        </authorList>
    </citation>
    <scope>NUCLEOTIDE SEQUENCE</scope>
    <source>
        <tissue evidence="1">Muscle</tissue>
    </source>
</reference>
<sequence>MEVLNIFSILDFCNKISLQEFQVQRPGGEGFKRWRKANATCFFKEGKEEDPDNYRLVSLTSIHGKVTEQYIVEAICRHIKDEKITKSSQHGLTEGKSCLTNLINFCDKMTGLADIVQCTLVRLLTLSRQDTHGTLQTYGLDMQTVRLTGKFEKYCIIVVNVTTVQSLSVEVK</sequence>
<dbReference type="PANTHER" id="PTHR33395:SF22">
    <property type="entry name" value="REVERSE TRANSCRIPTASE DOMAIN-CONTAINING PROTEIN"/>
    <property type="match status" value="1"/>
</dbReference>
<name>A0ABQ9CP66_9PASS</name>
<organism evidence="1 2">
    <name type="scientific">Willisornis vidua</name>
    <name type="common">Xingu scale-backed antbird</name>
    <dbReference type="NCBI Taxonomy" id="1566151"/>
    <lineage>
        <taxon>Eukaryota</taxon>
        <taxon>Metazoa</taxon>
        <taxon>Chordata</taxon>
        <taxon>Craniata</taxon>
        <taxon>Vertebrata</taxon>
        <taxon>Euteleostomi</taxon>
        <taxon>Archelosauria</taxon>
        <taxon>Archosauria</taxon>
        <taxon>Dinosauria</taxon>
        <taxon>Saurischia</taxon>
        <taxon>Theropoda</taxon>
        <taxon>Coelurosauria</taxon>
        <taxon>Aves</taxon>
        <taxon>Neognathae</taxon>
        <taxon>Neoaves</taxon>
        <taxon>Telluraves</taxon>
        <taxon>Australaves</taxon>
        <taxon>Passeriformes</taxon>
        <taxon>Thamnophilidae</taxon>
        <taxon>Willisornis</taxon>
    </lineage>
</organism>
<protein>
    <submittedName>
        <fullName evidence="1">RNA-directed DNA polymerase from mobile element jockey-like protein</fullName>
    </submittedName>
</protein>
<dbReference type="EMBL" id="WHWB01034644">
    <property type="protein sequence ID" value="KAJ7406543.1"/>
    <property type="molecule type" value="Genomic_DNA"/>
</dbReference>
<comment type="caution">
    <text evidence="1">The sequence shown here is derived from an EMBL/GenBank/DDBJ whole genome shotgun (WGS) entry which is preliminary data.</text>
</comment>